<dbReference type="Gene3D" id="2.60.40.1510">
    <property type="entry name" value="ntegrin, alpha v. Chain A, domain 3"/>
    <property type="match status" value="1"/>
</dbReference>
<keyword evidence="3 13" id="KW-0812">Transmembrane</keyword>
<evidence type="ECO:0000256" key="4">
    <source>
        <dbReference type="ARBA" id="ARBA00022729"/>
    </source>
</evidence>
<feature type="domain" description="Integrin alpha third immunoglobulin-like" evidence="16">
    <location>
        <begin position="797"/>
        <end position="1045"/>
    </location>
</feature>
<organism evidence="17 18">
    <name type="scientific">Bursaphelenchus okinawaensis</name>
    <dbReference type="NCBI Taxonomy" id="465554"/>
    <lineage>
        <taxon>Eukaryota</taxon>
        <taxon>Metazoa</taxon>
        <taxon>Ecdysozoa</taxon>
        <taxon>Nematoda</taxon>
        <taxon>Chromadorea</taxon>
        <taxon>Rhabditida</taxon>
        <taxon>Tylenchina</taxon>
        <taxon>Tylenchomorpha</taxon>
        <taxon>Aphelenchoidea</taxon>
        <taxon>Aphelenchoididae</taxon>
        <taxon>Bursaphelenchus</taxon>
    </lineage>
</organism>
<dbReference type="InterPro" id="IPR048286">
    <property type="entry name" value="Integrin_alpha_Ig-like_3"/>
</dbReference>
<keyword evidence="5" id="KW-0677">Repeat</keyword>
<dbReference type="GO" id="GO:0008305">
    <property type="term" value="C:integrin complex"/>
    <property type="evidence" value="ECO:0007669"/>
    <property type="project" value="InterPro"/>
</dbReference>
<dbReference type="Proteomes" id="UP000614601">
    <property type="component" value="Unassembled WGS sequence"/>
</dbReference>
<feature type="chain" id="PRO_5035952867" description="Integrin alpha-2 domain-containing protein" evidence="13">
    <location>
        <begin position="17"/>
        <end position="1104"/>
    </location>
</feature>
<dbReference type="OrthoDB" id="5317514at2759"/>
<dbReference type="InterPro" id="IPR000413">
    <property type="entry name" value="Integrin_alpha"/>
</dbReference>
<comment type="subcellular location">
    <subcellularLocation>
        <location evidence="1 13">Membrane</location>
        <topology evidence="1 13">Single-pass type I membrane protein</topology>
    </subcellularLocation>
</comment>
<evidence type="ECO:0000313" key="18">
    <source>
        <dbReference type="Proteomes" id="UP000614601"/>
    </source>
</evidence>
<proteinExistence type="inferred from homology"/>
<protein>
    <recommendedName>
        <fullName evidence="19">Integrin alpha-2 domain-containing protein</fullName>
    </recommendedName>
</protein>
<evidence type="ECO:0000256" key="6">
    <source>
        <dbReference type="ARBA" id="ARBA00022889"/>
    </source>
</evidence>
<feature type="repeat" description="FG-GAP" evidence="12">
    <location>
        <begin position="305"/>
        <end position="368"/>
    </location>
</feature>
<dbReference type="GO" id="GO:0048513">
    <property type="term" value="P:animal organ development"/>
    <property type="evidence" value="ECO:0007669"/>
    <property type="project" value="UniProtKB-ARBA"/>
</dbReference>
<evidence type="ECO:0008006" key="19">
    <source>
        <dbReference type="Google" id="ProtNLM"/>
    </source>
</evidence>
<feature type="domain" description="Integrin alpha second immunoglobulin-like" evidence="15">
    <location>
        <begin position="645"/>
        <end position="790"/>
    </location>
</feature>
<dbReference type="SUPFAM" id="SSF69318">
    <property type="entry name" value="Integrin alpha N-terminal domain"/>
    <property type="match status" value="1"/>
</dbReference>
<feature type="signal peptide" evidence="13">
    <location>
        <begin position="1"/>
        <end position="16"/>
    </location>
</feature>
<gene>
    <name evidence="17" type="ORF">BOKJ2_LOCUS6133</name>
</gene>
<dbReference type="InterPro" id="IPR028994">
    <property type="entry name" value="Integrin_alpha_N"/>
</dbReference>
<comment type="similarity">
    <text evidence="2 13">Belongs to the integrin alpha chain family.</text>
</comment>
<feature type="domain" description="Integrin alpha first immunoglubulin-like" evidence="14">
    <location>
        <begin position="492"/>
        <end position="631"/>
    </location>
</feature>
<evidence type="ECO:0000313" key="17">
    <source>
        <dbReference type="EMBL" id="CAD5215518.1"/>
    </source>
</evidence>
<dbReference type="AlphaFoldDB" id="A0A811KJJ8"/>
<dbReference type="PANTHER" id="PTHR23220:SF122">
    <property type="entry name" value="INTEGRIN ALPHA-PS1"/>
    <property type="match status" value="1"/>
</dbReference>
<dbReference type="GO" id="GO:0007229">
    <property type="term" value="P:integrin-mediated signaling pathway"/>
    <property type="evidence" value="ECO:0007669"/>
    <property type="project" value="UniProtKB-KW"/>
</dbReference>
<evidence type="ECO:0000256" key="2">
    <source>
        <dbReference type="ARBA" id="ARBA00008054"/>
    </source>
</evidence>
<dbReference type="Pfam" id="PF08441">
    <property type="entry name" value="Integrin_A_Ig_1"/>
    <property type="match status" value="1"/>
</dbReference>
<evidence type="ECO:0000256" key="8">
    <source>
        <dbReference type="ARBA" id="ARBA00023037"/>
    </source>
</evidence>
<evidence type="ECO:0000256" key="12">
    <source>
        <dbReference type="PROSITE-ProRule" id="PRU00803"/>
    </source>
</evidence>
<evidence type="ECO:0000256" key="1">
    <source>
        <dbReference type="ARBA" id="ARBA00004479"/>
    </source>
</evidence>
<dbReference type="Pfam" id="PF01839">
    <property type="entry name" value="FG-GAP"/>
    <property type="match status" value="1"/>
</dbReference>
<keyword evidence="18" id="KW-1185">Reference proteome</keyword>
<feature type="repeat" description="FG-GAP" evidence="12">
    <location>
        <begin position="376"/>
        <end position="436"/>
    </location>
</feature>
<dbReference type="InterPro" id="IPR013519">
    <property type="entry name" value="Int_alpha_beta-p"/>
</dbReference>
<evidence type="ECO:0000256" key="9">
    <source>
        <dbReference type="ARBA" id="ARBA00023136"/>
    </source>
</evidence>
<keyword evidence="6 13" id="KW-0130">Cell adhesion</keyword>
<dbReference type="SUPFAM" id="SSF69179">
    <property type="entry name" value="Integrin domains"/>
    <property type="match status" value="3"/>
</dbReference>
<evidence type="ECO:0000256" key="13">
    <source>
        <dbReference type="RuleBase" id="RU003762"/>
    </source>
</evidence>
<evidence type="ECO:0000259" key="15">
    <source>
        <dbReference type="Pfam" id="PF20805"/>
    </source>
</evidence>
<evidence type="ECO:0000256" key="10">
    <source>
        <dbReference type="ARBA" id="ARBA00023170"/>
    </source>
</evidence>
<dbReference type="PANTHER" id="PTHR23220">
    <property type="entry name" value="INTEGRIN ALPHA"/>
    <property type="match status" value="1"/>
</dbReference>
<dbReference type="GO" id="GO:0098609">
    <property type="term" value="P:cell-cell adhesion"/>
    <property type="evidence" value="ECO:0007669"/>
    <property type="project" value="TreeGrafter"/>
</dbReference>
<feature type="transmembrane region" description="Helical" evidence="13">
    <location>
        <begin position="1056"/>
        <end position="1078"/>
    </location>
</feature>
<feature type="repeat" description="FG-GAP" evidence="12">
    <location>
        <begin position="21"/>
        <end position="82"/>
    </location>
</feature>
<dbReference type="SMART" id="SM00191">
    <property type="entry name" value="Int_alpha"/>
    <property type="match status" value="4"/>
</dbReference>
<dbReference type="Gene3D" id="1.20.5.930">
    <property type="entry name" value="Bicelle-embedded integrin alpha(iib) transmembrane segment"/>
    <property type="match status" value="1"/>
</dbReference>
<dbReference type="GO" id="GO:0007160">
    <property type="term" value="P:cell-matrix adhesion"/>
    <property type="evidence" value="ECO:0007669"/>
    <property type="project" value="TreeGrafter"/>
</dbReference>
<keyword evidence="4 13" id="KW-0732">Signal</keyword>
<evidence type="ECO:0000259" key="16">
    <source>
        <dbReference type="Pfam" id="PF20806"/>
    </source>
</evidence>
<dbReference type="Pfam" id="PF20806">
    <property type="entry name" value="Integrin_A_Ig_3"/>
    <property type="match status" value="1"/>
</dbReference>
<dbReference type="InterPro" id="IPR013649">
    <property type="entry name" value="Integrin_alpha_Ig-like_1"/>
</dbReference>
<dbReference type="EMBL" id="CAJFCW020000003">
    <property type="protein sequence ID" value="CAG9104237.1"/>
    <property type="molecule type" value="Genomic_DNA"/>
</dbReference>
<evidence type="ECO:0000259" key="14">
    <source>
        <dbReference type="Pfam" id="PF08441"/>
    </source>
</evidence>
<dbReference type="GO" id="GO:0009897">
    <property type="term" value="C:external side of plasma membrane"/>
    <property type="evidence" value="ECO:0007669"/>
    <property type="project" value="TreeGrafter"/>
</dbReference>
<feature type="repeat" description="FG-GAP" evidence="12">
    <location>
        <begin position="445"/>
        <end position="507"/>
    </location>
</feature>
<dbReference type="InterPro" id="IPR048285">
    <property type="entry name" value="Integrin_alpha_Ig-like_2"/>
</dbReference>
<keyword evidence="11" id="KW-0325">Glycoprotein</keyword>
<keyword evidence="7 13" id="KW-1133">Transmembrane helix</keyword>
<accession>A0A811KJJ8</accession>
<dbReference type="InterPro" id="IPR013517">
    <property type="entry name" value="FG-GAP"/>
</dbReference>
<keyword evidence="8 13" id="KW-0401">Integrin</keyword>
<keyword evidence="10 13" id="KW-0675">Receptor</keyword>
<keyword evidence="9 13" id="KW-0472">Membrane</keyword>
<dbReference type="EMBL" id="CAJFDH010000003">
    <property type="protein sequence ID" value="CAD5215518.1"/>
    <property type="molecule type" value="Genomic_DNA"/>
</dbReference>
<evidence type="ECO:0000256" key="3">
    <source>
        <dbReference type="ARBA" id="ARBA00022692"/>
    </source>
</evidence>
<evidence type="ECO:0000256" key="11">
    <source>
        <dbReference type="ARBA" id="ARBA00023180"/>
    </source>
</evidence>
<comment type="caution">
    <text evidence="17">The sequence shown here is derived from an EMBL/GenBank/DDBJ whole genome shotgun (WGS) entry which is preliminary data.</text>
</comment>
<dbReference type="InterPro" id="IPR032695">
    <property type="entry name" value="Integrin_dom_sf"/>
</dbReference>
<dbReference type="GO" id="GO:0033627">
    <property type="term" value="P:cell adhesion mediated by integrin"/>
    <property type="evidence" value="ECO:0007669"/>
    <property type="project" value="TreeGrafter"/>
</dbReference>
<evidence type="ECO:0000256" key="7">
    <source>
        <dbReference type="ARBA" id="ARBA00022989"/>
    </source>
</evidence>
<reference evidence="17" key="1">
    <citation type="submission" date="2020-09" db="EMBL/GenBank/DDBJ databases">
        <authorList>
            <person name="Kikuchi T."/>
        </authorList>
    </citation>
    <scope>NUCLEOTIDE SEQUENCE</scope>
    <source>
        <strain evidence="17">SH1</strain>
    </source>
</reference>
<dbReference type="PROSITE" id="PS51470">
    <property type="entry name" value="FG_GAP"/>
    <property type="match status" value="4"/>
</dbReference>
<dbReference type="Gene3D" id="2.130.10.130">
    <property type="entry name" value="Integrin alpha, N-terminal"/>
    <property type="match status" value="1"/>
</dbReference>
<dbReference type="Pfam" id="PF20805">
    <property type="entry name" value="Integrin_A_Ig_2"/>
    <property type="match status" value="1"/>
</dbReference>
<sequence>MLWELVLLISCTSIHSFNVDTKHAAVHWGPQKSNFGFSVASHFRQGRPTVLVGAPRAESGQVGTREAGAVYACSTEQGLHTNCEQLRIEYASPAEYSRPPGRLENTVLHPEGKNHQMLGFVVQSAGTKTGQAMTCAPLLRTSSNAYTDGICYLLNNDLNHSSVINTCHPLPKKDRHNDYGACEQGFSGYLDDKVILTGLPGARKWTGGVFGRYVYSVDGFTDSVDRYTMEVSKENDGIINILASHDYLGYSVRYGAFGFPYETKDRNNFTVVSGATRYGQTGAVIFLPFYGSSRPGDEKLLGLDKSRSKLDGHQLGSGFGYQVEVLDLNKDGFDDLIVSAPFEFHFEEDLEYGGAVYVYYSKGRKVNLGQEYDVFHEPIILRGPGLHSQFGLSLTSLGDIDRDASHYDDFAVGAPFADHGHGAVYIFHGQEYDNFDKEPSQVILGSEVESLTRKKLKTFGSSVSGKVDLDGNGFPDIAVGAFASDTSFVFKSRPVVDVELDASFAQKYIKIHDGWNCPRGAKTCFELTTTLTTLDNNNVKDSIDLSRDSYTCTLKVVSNGKGASRAFFVKTKTAEYSWPCGRGSLGYQQRLAHQVYIPDTNQDWVTPVKFNFTVAIPNTVSRTITPVIRNKRAIKLFESSFDKQCGEDNDCYTDISVRPILLNMTRTANGTYSSKVTERDSINIRFLIENKRERAYLAQLFVFYNQDELDEPRLSKNVDGVDIVKKEHGIAVLSLGNPLEEDKTFNFDLGFHLVRGTSERISTELIFKVLANSTSIEEYPMDNEWSAEVKLIKEADLELVGVSKPSIVRFAKGTYRPRYEEDIGSEVIHTYTVMNHGPFYAKNVTVTINWPLKLNSKDEEWVLYTLEDPVIRYKGEIRTCNVDKNLKAINPREIYMDETLKLGYSATYGLLKTGHRNKRQVSEVRSEEVHDESVHLTSSIFDSKYIKTKDVTEFSGATVKIVDINCKDESAICYPLTCHFDYIGTDESALIEIRSRLWNHTFSSDFQRIEYVAITSSGVVEVDPKQGILEDMTNNFAQAITHAYPDRPSQQDKLNIWILLLAVLVGLVLLTILILICYKCGFFKRKRPDRHMLHRAQLQHERYG</sequence>
<evidence type="ECO:0000256" key="5">
    <source>
        <dbReference type="ARBA" id="ARBA00022737"/>
    </source>
</evidence>
<dbReference type="Gene3D" id="2.60.40.1460">
    <property type="entry name" value="Integrin domains. Chain A, domain 2"/>
    <property type="match status" value="1"/>
</dbReference>
<dbReference type="PROSITE" id="PS00242">
    <property type="entry name" value="INTEGRIN_ALPHA"/>
    <property type="match status" value="1"/>
</dbReference>
<dbReference type="Proteomes" id="UP000783686">
    <property type="component" value="Unassembled WGS sequence"/>
</dbReference>
<dbReference type="Gene3D" id="2.60.40.1530">
    <property type="entry name" value="ntegrin, alpha v. Chain A, domain 4"/>
    <property type="match status" value="1"/>
</dbReference>
<dbReference type="InterPro" id="IPR018184">
    <property type="entry name" value="Integrin_alpha_C_CS"/>
</dbReference>
<dbReference type="GO" id="GO:0005178">
    <property type="term" value="F:integrin binding"/>
    <property type="evidence" value="ECO:0007669"/>
    <property type="project" value="TreeGrafter"/>
</dbReference>
<dbReference type="PRINTS" id="PR01185">
    <property type="entry name" value="INTEGRINA"/>
</dbReference>
<name>A0A811KJJ8_9BILA</name>